<comment type="function">
    <text evidence="10">Mediates both low-affinity uptake and efflux of sugar across the membrane.</text>
</comment>
<dbReference type="GO" id="GO:0005886">
    <property type="term" value="C:plasma membrane"/>
    <property type="evidence" value="ECO:0007669"/>
    <property type="project" value="UniProtKB-SubCell"/>
</dbReference>
<keyword evidence="7" id="KW-0677">Repeat</keyword>
<keyword evidence="9 10" id="KW-0472">Membrane</keyword>
<feature type="region of interest" description="Disordered" evidence="11">
    <location>
        <begin position="291"/>
        <end position="311"/>
    </location>
</feature>
<dbReference type="PANTHER" id="PTHR10791">
    <property type="entry name" value="RAG1-ACTIVATING PROTEIN 1"/>
    <property type="match status" value="1"/>
</dbReference>
<keyword evidence="3 10" id="KW-0813">Transport</keyword>
<feature type="transmembrane region" description="Helical" evidence="10">
    <location>
        <begin position="192"/>
        <end position="213"/>
    </location>
</feature>
<keyword evidence="5 10" id="KW-0762">Sugar transport</keyword>
<feature type="transmembrane region" description="Helical" evidence="10">
    <location>
        <begin position="12"/>
        <end position="35"/>
    </location>
</feature>
<dbReference type="FunFam" id="1.20.1280.290:FF:000003">
    <property type="entry name" value="Bidirectional sugar transporter SWEET"/>
    <property type="match status" value="1"/>
</dbReference>
<evidence type="ECO:0000256" key="7">
    <source>
        <dbReference type="ARBA" id="ARBA00022737"/>
    </source>
</evidence>
<dbReference type="Pfam" id="PF03083">
    <property type="entry name" value="MtN3_slv"/>
    <property type="match status" value="2"/>
</dbReference>
<keyword evidence="6 10" id="KW-0812">Transmembrane</keyword>
<dbReference type="InterPro" id="IPR047664">
    <property type="entry name" value="SWEET"/>
</dbReference>
<proteinExistence type="inferred from homology"/>
<keyword evidence="4" id="KW-1003">Cell membrane</keyword>
<feature type="transmembrane region" description="Helical" evidence="10">
    <location>
        <begin position="71"/>
        <end position="93"/>
    </location>
</feature>
<evidence type="ECO:0000256" key="4">
    <source>
        <dbReference type="ARBA" id="ARBA00022475"/>
    </source>
</evidence>
<feature type="transmembrane region" description="Helical" evidence="10">
    <location>
        <begin position="165"/>
        <end position="186"/>
    </location>
</feature>
<dbReference type="InterPro" id="IPR004316">
    <property type="entry name" value="SWEET_rpt"/>
</dbReference>
<evidence type="ECO:0000256" key="5">
    <source>
        <dbReference type="ARBA" id="ARBA00022597"/>
    </source>
</evidence>
<sequence>MAIFSGDHWTLAFGICGNIISFFVFLAPMPTFYQIYKKKSTVGFQSIPYVVALFSAMLWIYYAFLKTNTTLLITINSFGCFIETLYVAFFLFYSSKKSRIQTMKLLMLSVVGGFGAIVLVTQFAFKGAIRAQVVGWICLVFSLCVFVAPLCILTHVVRTKSVEHMPFLLSVFLTMSAVAWFFYGLLLKDFNIAIPNVLGFIFGILQIVLYAMYKNSAAKKPTIIADQKVPEFLVQNPSLTVPEEENYCTNNDKLTQQQQLAELKEEQMVIDIVKLGSLVCSDSKITTNNATAAAATPSAPPPVEVRRGRLL</sequence>
<protein>
    <recommendedName>
        <fullName evidence="10">Bidirectional sugar transporter SWEET</fullName>
    </recommendedName>
</protein>
<reference evidence="12" key="1">
    <citation type="submission" date="2022-07" db="EMBL/GenBank/DDBJ databases">
        <authorList>
            <person name="Macas J."/>
            <person name="Novak P."/>
            <person name="Neumann P."/>
        </authorList>
    </citation>
    <scope>NUCLEOTIDE SEQUENCE</scope>
</reference>
<evidence type="ECO:0000256" key="8">
    <source>
        <dbReference type="ARBA" id="ARBA00022989"/>
    </source>
</evidence>
<evidence type="ECO:0000256" key="10">
    <source>
        <dbReference type="RuleBase" id="RU910715"/>
    </source>
</evidence>
<comment type="subcellular location">
    <subcellularLocation>
        <location evidence="1 10">Cell membrane</location>
        <topology evidence="1 10">Multi-pass membrane protein</topology>
    </subcellularLocation>
</comment>
<dbReference type="FunFam" id="1.20.1280.290:FF:000001">
    <property type="entry name" value="Bidirectional sugar transporter SWEET"/>
    <property type="match status" value="1"/>
</dbReference>
<feature type="transmembrane region" description="Helical" evidence="10">
    <location>
        <begin position="131"/>
        <end position="153"/>
    </location>
</feature>
<keyword evidence="8 10" id="KW-1133">Transmembrane helix</keyword>
<feature type="transmembrane region" description="Helical" evidence="10">
    <location>
        <begin position="47"/>
        <end position="65"/>
    </location>
</feature>
<evidence type="ECO:0000256" key="11">
    <source>
        <dbReference type="SAM" id="MobiDB-lite"/>
    </source>
</evidence>
<evidence type="ECO:0000256" key="9">
    <source>
        <dbReference type="ARBA" id="ARBA00023136"/>
    </source>
</evidence>
<evidence type="ECO:0000256" key="6">
    <source>
        <dbReference type="ARBA" id="ARBA00022692"/>
    </source>
</evidence>
<dbReference type="EMBL" id="CAMAPF010000055">
    <property type="protein sequence ID" value="CAH9086043.1"/>
    <property type="molecule type" value="Genomic_DNA"/>
</dbReference>
<keyword evidence="13" id="KW-1185">Reference proteome</keyword>
<gene>
    <name evidence="12" type="ORF">CEPIT_LOCUS9674</name>
</gene>
<evidence type="ECO:0000256" key="1">
    <source>
        <dbReference type="ARBA" id="ARBA00004651"/>
    </source>
</evidence>
<dbReference type="PANTHER" id="PTHR10791:SF165">
    <property type="entry name" value="BIDIRECTIONAL SUGAR TRANSPORTER SWEET10"/>
    <property type="match status" value="1"/>
</dbReference>
<dbReference type="AlphaFoldDB" id="A0AAV0CZT1"/>
<comment type="caution">
    <text evidence="12">The sequence shown here is derived from an EMBL/GenBank/DDBJ whole genome shotgun (WGS) entry which is preliminary data.</text>
</comment>
<evidence type="ECO:0000256" key="2">
    <source>
        <dbReference type="ARBA" id="ARBA00007809"/>
    </source>
</evidence>
<feature type="transmembrane region" description="Helical" evidence="10">
    <location>
        <begin position="105"/>
        <end position="125"/>
    </location>
</feature>
<dbReference type="Gene3D" id="1.20.1280.290">
    <property type="match status" value="2"/>
</dbReference>
<evidence type="ECO:0000256" key="3">
    <source>
        <dbReference type="ARBA" id="ARBA00022448"/>
    </source>
</evidence>
<organism evidence="12 13">
    <name type="scientific">Cuscuta epithymum</name>
    <dbReference type="NCBI Taxonomy" id="186058"/>
    <lineage>
        <taxon>Eukaryota</taxon>
        <taxon>Viridiplantae</taxon>
        <taxon>Streptophyta</taxon>
        <taxon>Embryophyta</taxon>
        <taxon>Tracheophyta</taxon>
        <taxon>Spermatophyta</taxon>
        <taxon>Magnoliopsida</taxon>
        <taxon>eudicotyledons</taxon>
        <taxon>Gunneridae</taxon>
        <taxon>Pentapetalae</taxon>
        <taxon>asterids</taxon>
        <taxon>lamiids</taxon>
        <taxon>Solanales</taxon>
        <taxon>Convolvulaceae</taxon>
        <taxon>Cuscuteae</taxon>
        <taxon>Cuscuta</taxon>
        <taxon>Cuscuta subgen. Cuscuta</taxon>
    </lineage>
</organism>
<dbReference type="Proteomes" id="UP001152523">
    <property type="component" value="Unassembled WGS sequence"/>
</dbReference>
<accession>A0AAV0CZT1</accession>
<comment type="similarity">
    <text evidence="2 10">Belongs to the SWEET sugar transporter family.</text>
</comment>
<evidence type="ECO:0000313" key="12">
    <source>
        <dbReference type="EMBL" id="CAH9086043.1"/>
    </source>
</evidence>
<name>A0AAV0CZT1_9ASTE</name>
<dbReference type="GO" id="GO:0051119">
    <property type="term" value="F:sugar transmembrane transporter activity"/>
    <property type="evidence" value="ECO:0007669"/>
    <property type="project" value="InterPro"/>
</dbReference>
<evidence type="ECO:0000313" key="13">
    <source>
        <dbReference type="Proteomes" id="UP001152523"/>
    </source>
</evidence>